<reference evidence="7 8" key="1">
    <citation type="submission" date="2017-03" db="EMBL/GenBank/DDBJ databases">
        <title>Whole genome sequences of fourteen strains of Bradyrhizobium canariense and one strain of Bradyrhizobium japonicum isolated from Lupinus (Papilionoideae: Genisteae) species in Algeria.</title>
        <authorList>
            <person name="Crovadore J."/>
            <person name="Chekireb D."/>
            <person name="Brachmann A."/>
            <person name="Chablais R."/>
            <person name="Cochard B."/>
            <person name="Lefort F."/>
        </authorList>
    </citation>
    <scope>NUCLEOTIDE SEQUENCE [LARGE SCALE GENOMIC DNA]</scope>
    <source>
        <strain evidence="7 8">UBMA195</strain>
    </source>
</reference>
<name>A0A1X3GVY7_9BRAD</name>
<comment type="function">
    <text evidence="6">May nick specific sequences that contain T:G mispairs resulting from m5C-deamination.</text>
</comment>
<evidence type="ECO:0000256" key="4">
    <source>
        <dbReference type="ARBA" id="ARBA00022801"/>
    </source>
</evidence>
<proteinExistence type="inferred from homology"/>
<gene>
    <name evidence="7" type="ORF">BSZ18_38970</name>
</gene>
<dbReference type="Gene3D" id="3.40.960.10">
    <property type="entry name" value="VSR Endonuclease"/>
    <property type="match status" value="1"/>
</dbReference>
<evidence type="ECO:0000256" key="5">
    <source>
        <dbReference type="ARBA" id="ARBA00023204"/>
    </source>
</evidence>
<dbReference type="RefSeq" id="WP_085358576.1">
    <property type="nucleotide sequence ID" value="NZ_NAFD01000175.1"/>
</dbReference>
<comment type="similarity">
    <text evidence="6">Belongs to the vsr family.</text>
</comment>
<dbReference type="GO" id="GO:0016787">
    <property type="term" value="F:hydrolase activity"/>
    <property type="evidence" value="ECO:0007669"/>
    <property type="project" value="UniProtKB-KW"/>
</dbReference>
<keyword evidence="4 6" id="KW-0378">Hydrolase</keyword>
<accession>A0A1X3GVY7</accession>
<dbReference type="PIRSF" id="PIRSF018267">
    <property type="entry name" value="VSR_endonuc"/>
    <property type="match status" value="1"/>
</dbReference>
<evidence type="ECO:0000256" key="3">
    <source>
        <dbReference type="ARBA" id="ARBA00022763"/>
    </source>
</evidence>
<dbReference type="NCBIfam" id="TIGR00632">
    <property type="entry name" value="vsr"/>
    <property type="match status" value="1"/>
</dbReference>
<sequence>MVDIVDAATRSRMMSGIKGKNTKPEILVRTALHRLGFRYRLHSAKVPGKPDLVFPAIKAAVFVNGCFWHGHDCRLFKAPATRPEFWLTKIAGNKARDARVRVALEREGWRHLTIWECAIRGRDKLAVEKVIDRTAKWLRSKSARAEIRGR</sequence>
<evidence type="ECO:0000313" key="7">
    <source>
        <dbReference type="EMBL" id="OSJ01787.1"/>
    </source>
</evidence>
<dbReference type="InterPro" id="IPR011335">
    <property type="entry name" value="Restrct_endonuc-II-like"/>
</dbReference>
<evidence type="ECO:0000256" key="1">
    <source>
        <dbReference type="ARBA" id="ARBA00022722"/>
    </source>
</evidence>
<dbReference type="REBASE" id="208301">
    <property type="entry name" value="V.Bca195ORF38975P"/>
</dbReference>
<dbReference type="REBASE" id="208293">
    <property type="entry name" value="V.Bca182ORF11410P"/>
</dbReference>
<dbReference type="GO" id="GO:0006298">
    <property type="term" value="P:mismatch repair"/>
    <property type="evidence" value="ECO:0007669"/>
    <property type="project" value="UniProtKB-UniRule"/>
</dbReference>
<organism evidence="7 8">
    <name type="scientific">Bradyrhizobium canariense</name>
    <dbReference type="NCBI Taxonomy" id="255045"/>
    <lineage>
        <taxon>Bacteria</taxon>
        <taxon>Pseudomonadati</taxon>
        <taxon>Pseudomonadota</taxon>
        <taxon>Alphaproteobacteria</taxon>
        <taxon>Hyphomicrobiales</taxon>
        <taxon>Nitrobacteraceae</taxon>
        <taxon>Bradyrhizobium</taxon>
    </lineage>
</organism>
<dbReference type="Proteomes" id="UP000193553">
    <property type="component" value="Unassembled WGS sequence"/>
</dbReference>
<keyword evidence="5 6" id="KW-0234">DNA repair</keyword>
<keyword evidence="3 6" id="KW-0227">DNA damage</keyword>
<comment type="caution">
    <text evidence="7">The sequence shown here is derived from an EMBL/GenBank/DDBJ whole genome shotgun (WGS) entry which is preliminary data.</text>
</comment>
<dbReference type="SUPFAM" id="SSF52980">
    <property type="entry name" value="Restriction endonuclease-like"/>
    <property type="match status" value="1"/>
</dbReference>
<dbReference type="CDD" id="cd00221">
    <property type="entry name" value="Vsr"/>
    <property type="match status" value="1"/>
</dbReference>
<evidence type="ECO:0000256" key="6">
    <source>
        <dbReference type="PIRNR" id="PIRNR018267"/>
    </source>
</evidence>
<dbReference type="Pfam" id="PF03852">
    <property type="entry name" value="Vsr"/>
    <property type="match status" value="1"/>
</dbReference>
<dbReference type="EC" id="3.1.-.-" evidence="6"/>
<dbReference type="EMBL" id="NAFI01000190">
    <property type="protein sequence ID" value="OSJ01787.1"/>
    <property type="molecule type" value="Genomic_DNA"/>
</dbReference>
<dbReference type="AlphaFoldDB" id="A0A1X3GVY7"/>
<dbReference type="InterPro" id="IPR004603">
    <property type="entry name" value="DNA_mismatch_endonuc_vsr"/>
</dbReference>
<dbReference type="GO" id="GO:0004519">
    <property type="term" value="F:endonuclease activity"/>
    <property type="evidence" value="ECO:0007669"/>
    <property type="project" value="UniProtKB-KW"/>
</dbReference>
<evidence type="ECO:0000256" key="2">
    <source>
        <dbReference type="ARBA" id="ARBA00022759"/>
    </source>
</evidence>
<dbReference type="OrthoDB" id="9801520at2"/>
<protein>
    <recommendedName>
        <fullName evidence="6">Very short patch repair endonuclease</fullName>
        <ecNumber evidence="6">3.1.-.-</ecNumber>
    </recommendedName>
</protein>
<keyword evidence="2 6" id="KW-0255">Endonuclease</keyword>
<evidence type="ECO:0000313" key="8">
    <source>
        <dbReference type="Proteomes" id="UP000193553"/>
    </source>
</evidence>
<keyword evidence="1 6" id="KW-0540">Nuclease</keyword>